<dbReference type="InterPro" id="IPR002347">
    <property type="entry name" value="SDR_fam"/>
</dbReference>
<dbReference type="STRING" id="857340.A0A086SZJ5"/>
<dbReference type="GO" id="GO:0016491">
    <property type="term" value="F:oxidoreductase activity"/>
    <property type="evidence" value="ECO:0007669"/>
    <property type="project" value="UniProtKB-KW"/>
</dbReference>
<dbReference type="Gene3D" id="3.40.50.720">
    <property type="entry name" value="NAD(P)-binding Rossmann-like Domain"/>
    <property type="match status" value="1"/>
</dbReference>
<dbReference type="PRINTS" id="PR00081">
    <property type="entry name" value="GDHRDH"/>
</dbReference>
<dbReference type="HOGENOM" id="CLU_010194_44_6_1"/>
<gene>
    <name evidence="4" type="ORF">ACRE_067670</name>
</gene>
<dbReference type="AlphaFoldDB" id="A0A086SZJ5"/>
<dbReference type="Proteomes" id="UP000029964">
    <property type="component" value="Unassembled WGS sequence"/>
</dbReference>
<keyword evidence="2" id="KW-0521">NADP</keyword>
<reference evidence="5" key="1">
    <citation type="journal article" date="2014" name="Genome Announc.">
        <title>Genome sequence and annotation of Acremonium chrysogenum, producer of the beta-lactam antibiotic cephalosporin C.</title>
        <authorList>
            <person name="Terfehr D."/>
            <person name="Dahlmann T.A."/>
            <person name="Specht T."/>
            <person name="Zadra I."/>
            <person name="Kuernsteiner H."/>
            <person name="Kueck U."/>
        </authorList>
    </citation>
    <scope>NUCLEOTIDE SEQUENCE [LARGE SCALE GENOMIC DNA]</scope>
    <source>
        <strain evidence="5">ATCC 11550 / CBS 779.69 / DSM 880 / IAM 14645 / JCM 23072 / IMI 49137</strain>
    </source>
</reference>
<comment type="caution">
    <text evidence="4">The sequence shown here is derived from an EMBL/GenBank/DDBJ whole genome shotgun (WGS) entry which is preliminary data.</text>
</comment>
<keyword evidence="5" id="KW-1185">Reference proteome</keyword>
<sequence length="315" mass="34471">MLCQTTSVRFDAATDMPSFEGKVILVTGGNAGLGKQSVLDYARHNPRQIWLAARSLNKAQTAIDKITTAIPQHNNTSTIIKPLELDLASFVSIRKAAETFLAESDRLDILMLNAGIMGTEPGLTEDGYEIQFGTNHMGHALLTKLLLPALTRTAAAPDSDVRVVCMSSYGHTQVPDGGFRFDTPRTLAEDLGPYGRYYQSKLANVLFARHLAKVYPQLTVASVHPGLVQTQLMDRASGTPTYVKVLTKIGYRLLKTPEDGAKNQLWASVSRDVKSGEYYEPVGVGGKASANGTNDELARQLWEWTEMELEGVKAW</sequence>
<dbReference type="Pfam" id="PF00106">
    <property type="entry name" value="adh_short"/>
    <property type="match status" value="1"/>
</dbReference>
<evidence type="ECO:0000256" key="2">
    <source>
        <dbReference type="ARBA" id="ARBA00022857"/>
    </source>
</evidence>
<keyword evidence="3" id="KW-0560">Oxidoreductase</keyword>
<dbReference type="EMBL" id="JPKY01000092">
    <property type="protein sequence ID" value="KFH42527.1"/>
    <property type="molecule type" value="Genomic_DNA"/>
</dbReference>
<organism evidence="4 5">
    <name type="scientific">Hapsidospora chrysogenum (strain ATCC 11550 / CBS 779.69 / DSM 880 / IAM 14645 / JCM 23072 / IMI 49137)</name>
    <name type="common">Acremonium chrysogenum</name>
    <dbReference type="NCBI Taxonomy" id="857340"/>
    <lineage>
        <taxon>Eukaryota</taxon>
        <taxon>Fungi</taxon>
        <taxon>Dikarya</taxon>
        <taxon>Ascomycota</taxon>
        <taxon>Pezizomycotina</taxon>
        <taxon>Sordariomycetes</taxon>
        <taxon>Hypocreomycetidae</taxon>
        <taxon>Hypocreales</taxon>
        <taxon>Bionectriaceae</taxon>
        <taxon>Hapsidospora</taxon>
    </lineage>
</organism>
<proteinExistence type="inferred from homology"/>
<dbReference type="PANTHER" id="PTHR24320:SF282">
    <property type="entry name" value="WW DOMAIN-CONTAINING OXIDOREDUCTASE"/>
    <property type="match status" value="1"/>
</dbReference>
<dbReference type="InterPro" id="IPR036291">
    <property type="entry name" value="NAD(P)-bd_dom_sf"/>
</dbReference>
<evidence type="ECO:0000256" key="3">
    <source>
        <dbReference type="ARBA" id="ARBA00023002"/>
    </source>
</evidence>
<evidence type="ECO:0000313" key="5">
    <source>
        <dbReference type="Proteomes" id="UP000029964"/>
    </source>
</evidence>
<protein>
    <submittedName>
        <fullName evidence="4">Putative oxidoreductase-like protein</fullName>
    </submittedName>
</protein>
<name>A0A086SZJ5_HAPC1</name>
<dbReference type="PANTHER" id="PTHR24320">
    <property type="entry name" value="RETINOL DEHYDROGENASE"/>
    <property type="match status" value="1"/>
</dbReference>
<accession>A0A086SZJ5</accession>
<dbReference type="SUPFAM" id="SSF51735">
    <property type="entry name" value="NAD(P)-binding Rossmann-fold domains"/>
    <property type="match status" value="1"/>
</dbReference>
<comment type="similarity">
    <text evidence="1">Belongs to the short-chain dehydrogenases/reductases (SDR) family.</text>
</comment>
<evidence type="ECO:0000313" key="4">
    <source>
        <dbReference type="EMBL" id="KFH42527.1"/>
    </source>
</evidence>
<evidence type="ECO:0000256" key="1">
    <source>
        <dbReference type="ARBA" id="ARBA00006484"/>
    </source>
</evidence>
<dbReference type="OrthoDB" id="191139at2759"/>